<evidence type="ECO:0000256" key="2">
    <source>
        <dbReference type="SAM" id="SignalP"/>
    </source>
</evidence>
<feature type="transmembrane region" description="Helical" evidence="1">
    <location>
        <begin position="178"/>
        <end position="201"/>
    </location>
</feature>
<accession>A0A2J6Q5J3</accession>
<reference evidence="3 4" key="1">
    <citation type="submission" date="2016-05" db="EMBL/GenBank/DDBJ databases">
        <title>A degradative enzymes factory behind the ericoid mycorrhizal symbiosis.</title>
        <authorList>
            <consortium name="DOE Joint Genome Institute"/>
            <person name="Martino E."/>
            <person name="Morin E."/>
            <person name="Grelet G."/>
            <person name="Kuo A."/>
            <person name="Kohler A."/>
            <person name="Daghino S."/>
            <person name="Barry K."/>
            <person name="Choi C."/>
            <person name="Cichocki N."/>
            <person name="Clum A."/>
            <person name="Copeland A."/>
            <person name="Hainaut M."/>
            <person name="Haridas S."/>
            <person name="Labutti K."/>
            <person name="Lindquist E."/>
            <person name="Lipzen A."/>
            <person name="Khouja H.-R."/>
            <person name="Murat C."/>
            <person name="Ohm R."/>
            <person name="Olson A."/>
            <person name="Spatafora J."/>
            <person name="Veneault-Fourrey C."/>
            <person name="Henrissat B."/>
            <person name="Grigoriev I."/>
            <person name="Martin F."/>
            <person name="Perotto S."/>
        </authorList>
    </citation>
    <scope>NUCLEOTIDE SEQUENCE [LARGE SCALE GENOMIC DNA]</scope>
    <source>
        <strain evidence="3 4">UAMH 7357</strain>
    </source>
</reference>
<dbReference type="OrthoDB" id="10572052at2759"/>
<keyword evidence="2" id="KW-0732">Signal</keyword>
<evidence type="ECO:0008006" key="5">
    <source>
        <dbReference type="Google" id="ProtNLM"/>
    </source>
</evidence>
<keyword evidence="1" id="KW-0472">Membrane</keyword>
<sequence length="261" mass="27350">MNLLSIALSACSFAHISTADTEGSIQLYSDGDCTTKQGAPILTPHGTCIETNQASSISAISLPSCPNGHPLLYISDEESCHKASIQPAPQSGNVGDCLFFSTGSGIGSAAFVCINKVTTVSDTKPPAPTTLKSIISTSATFAAESSVTSASSTSATSPGSNDGQRTPGFSGLSLSDRIALGCALGLGLPALIFAILTWYNAWDQWREQQRHPPLLRIIPAPGLPPPYELHVQPRKWGYIQCRPCDAASFSNTFYIVSLDAG</sequence>
<keyword evidence="4" id="KW-1185">Reference proteome</keyword>
<evidence type="ECO:0000313" key="4">
    <source>
        <dbReference type="Proteomes" id="UP000235672"/>
    </source>
</evidence>
<feature type="chain" id="PRO_5014460996" description="Mid2 domain-containing protein" evidence="2">
    <location>
        <begin position="20"/>
        <end position="261"/>
    </location>
</feature>
<evidence type="ECO:0000313" key="3">
    <source>
        <dbReference type="EMBL" id="PMD21529.1"/>
    </source>
</evidence>
<name>A0A2J6Q5J3_9HELO</name>
<proteinExistence type="predicted"/>
<protein>
    <recommendedName>
        <fullName evidence="5">Mid2 domain-containing protein</fullName>
    </recommendedName>
</protein>
<dbReference type="Proteomes" id="UP000235672">
    <property type="component" value="Unassembled WGS sequence"/>
</dbReference>
<dbReference type="AlphaFoldDB" id="A0A2J6Q5J3"/>
<organism evidence="3 4">
    <name type="scientific">Hyaloscypha hepaticicola</name>
    <dbReference type="NCBI Taxonomy" id="2082293"/>
    <lineage>
        <taxon>Eukaryota</taxon>
        <taxon>Fungi</taxon>
        <taxon>Dikarya</taxon>
        <taxon>Ascomycota</taxon>
        <taxon>Pezizomycotina</taxon>
        <taxon>Leotiomycetes</taxon>
        <taxon>Helotiales</taxon>
        <taxon>Hyaloscyphaceae</taxon>
        <taxon>Hyaloscypha</taxon>
    </lineage>
</organism>
<dbReference type="EMBL" id="KZ613480">
    <property type="protein sequence ID" value="PMD21529.1"/>
    <property type="molecule type" value="Genomic_DNA"/>
</dbReference>
<feature type="signal peptide" evidence="2">
    <location>
        <begin position="1"/>
        <end position="19"/>
    </location>
</feature>
<keyword evidence="1" id="KW-0812">Transmembrane</keyword>
<gene>
    <name evidence="3" type="ORF">NA56DRAFT_115723</name>
</gene>
<keyword evidence="1" id="KW-1133">Transmembrane helix</keyword>
<evidence type="ECO:0000256" key="1">
    <source>
        <dbReference type="SAM" id="Phobius"/>
    </source>
</evidence>